<evidence type="ECO:0000313" key="14">
    <source>
        <dbReference type="Proteomes" id="UP000480178"/>
    </source>
</evidence>
<dbReference type="Pfam" id="PF07715">
    <property type="entry name" value="Plug"/>
    <property type="match status" value="1"/>
</dbReference>
<evidence type="ECO:0000256" key="4">
    <source>
        <dbReference type="ARBA" id="ARBA00022692"/>
    </source>
</evidence>
<comment type="similarity">
    <text evidence="8 9">Belongs to the TonB-dependent receptor family.</text>
</comment>
<dbReference type="InterPro" id="IPR039426">
    <property type="entry name" value="TonB-dep_rcpt-like"/>
</dbReference>
<keyword evidence="4 8" id="KW-0812">Transmembrane</keyword>
<keyword evidence="10" id="KW-0732">Signal</keyword>
<dbReference type="AlphaFoldDB" id="A0A6C0GIS1"/>
<feature type="domain" description="TonB-dependent receptor plug" evidence="12">
    <location>
        <begin position="122"/>
        <end position="227"/>
    </location>
</feature>
<evidence type="ECO:0000256" key="3">
    <source>
        <dbReference type="ARBA" id="ARBA00022452"/>
    </source>
</evidence>
<keyword evidence="3 8" id="KW-1134">Transmembrane beta strand</keyword>
<dbReference type="InterPro" id="IPR036942">
    <property type="entry name" value="Beta-barrel_TonB_sf"/>
</dbReference>
<dbReference type="Gene3D" id="2.170.130.10">
    <property type="entry name" value="TonB-dependent receptor, plug domain"/>
    <property type="match status" value="1"/>
</dbReference>
<dbReference type="InterPro" id="IPR012910">
    <property type="entry name" value="Plug_dom"/>
</dbReference>
<dbReference type="InterPro" id="IPR008969">
    <property type="entry name" value="CarboxyPept-like_regulatory"/>
</dbReference>
<dbReference type="PROSITE" id="PS52016">
    <property type="entry name" value="TONB_DEPENDENT_REC_3"/>
    <property type="match status" value="1"/>
</dbReference>
<dbReference type="Pfam" id="PF13715">
    <property type="entry name" value="CarbopepD_reg_2"/>
    <property type="match status" value="1"/>
</dbReference>
<keyword evidence="6 8" id="KW-0472">Membrane</keyword>
<name>A0A6C0GIS1_9BACT</name>
<evidence type="ECO:0000259" key="12">
    <source>
        <dbReference type="Pfam" id="PF07715"/>
    </source>
</evidence>
<evidence type="ECO:0000256" key="5">
    <source>
        <dbReference type="ARBA" id="ARBA00023077"/>
    </source>
</evidence>
<comment type="subcellular location">
    <subcellularLocation>
        <location evidence="1 8">Cell outer membrane</location>
        <topology evidence="1 8">Multi-pass membrane protein</topology>
    </subcellularLocation>
</comment>
<keyword evidence="2 8" id="KW-0813">Transport</keyword>
<dbReference type="InterPro" id="IPR037066">
    <property type="entry name" value="Plug_dom_sf"/>
</dbReference>
<accession>A0A6C0GIS1</accession>
<evidence type="ECO:0000256" key="10">
    <source>
        <dbReference type="SAM" id="SignalP"/>
    </source>
</evidence>
<dbReference type="GO" id="GO:0009279">
    <property type="term" value="C:cell outer membrane"/>
    <property type="evidence" value="ECO:0007669"/>
    <property type="project" value="UniProtKB-SubCell"/>
</dbReference>
<dbReference type="KEGG" id="rhoz:GXP67_13510"/>
<proteinExistence type="inferred from homology"/>
<dbReference type="NCBIfam" id="TIGR04057">
    <property type="entry name" value="SusC_RagA_signa"/>
    <property type="match status" value="1"/>
</dbReference>
<dbReference type="InterPro" id="IPR023997">
    <property type="entry name" value="TonB-dep_OMP_SusC/RagA_CS"/>
</dbReference>
<dbReference type="Proteomes" id="UP000480178">
    <property type="component" value="Chromosome"/>
</dbReference>
<keyword evidence="13" id="KW-0675">Receptor</keyword>
<dbReference type="InterPro" id="IPR000531">
    <property type="entry name" value="Beta-barrel_TonB"/>
</dbReference>
<evidence type="ECO:0000256" key="2">
    <source>
        <dbReference type="ARBA" id="ARBA00022448"/>
    </source>
</evidence>
<evidence type="ECO:0000256" key="9">
    <source>
        <dbReference type="RuleBase" id="RU003357"/>
    </source>
</evidence>
<dbReference type="InterPro" id="IPR023996">
    <property type="entry name" value="TonB-dep_OMP_SusC/RagA"/>
</dbReference>
<evidence type="ECO:0000256" key="8">
    <source>
        <dbReference type="PROSITE-ProRule" id="PRU01360"/>
    </source>
</evidence>
<dbReference type="Gene3D" id="2.60.40.1120">
    <property type="entry name" value="Carboxypeptidase-like, regulatory domain"/>
    <property type="match status" value="1"/>
</dbReference>
<evidence type="ECO:0000259" key="11">
    <source>
        <dbReference type="Pfam" id="PF00593"/>
    </source>
</evidence>
<sequence length="1087" mass="119596">MKRIFPIPLSRLALTVVLSIFSVVAYAQSRTISGKVTSQEDASELPGVNVTVKGSTTGTVTDANGTYSLAVPENNSTLVFSYIGFTTLEVAVGTRSSIDVQLIPDVKTLQEVVVTGYGSQSKKDITGAVATIDSKQLLSTPSTNLGQAMQGRVAGVTVGNENSPGGGVMVRIRGFGTINDNSPLYVIDGVPTKGNLNTLNLNDIESMQILKDASASSIYGSRAGNGVVIITTKKGKVGKPVFTYDTYYGTQRPGKFLDLLNTQEYAQLVWESRINAGAVGPNGNPIHAQFGNGPTPQIPDYIFPAGASADDPRVAQDANGNYINYSNNIDGPDFNKTKFLITKANKEGTNWLDEIFNPAPIQNHQLGVSGGNETGRYAMSVNYFDQQGIMKYTNFKRYSLRANTEFNITKRIRVGENFQVGYSERVGQPNGNSNESNPVSFAFRIQPIVPVYDVSGTTFAGTRGTDLDNSRQPVGDLWRNKDNKQKEVRLFGNAYAEIDILKNLTAKTSFGIDYNLFNFRNYTIRDIESAESRGSNSLQTSNNYEWTWTWYNTLTYNLNLGDAHRFNFLVGTESIKDYFESFDASRTNFASDDIENRYLSGGTGVQTNNGGASNWALASEFAKVNYAFADKYLLEGTMRRDRSSRFAPQFRVAVFPAVSAGWVFSQEGFASGLSSFLSRGKLRAGWGQTGNQEIGNYNAFTIFSTNPITSFYDLNGSRTSAVPGYELTQFGNARAKWETTTSTNLGLDVSLFNNKVEATFDWYTRTTSDMLFPVQAPLTSGVATAPFQNIGSMRNRGVDIGVNYYGDALDNELTYTIGANFSTYRNEVTKTTGNPNTQYFGINDERIQNFVVTQQGFPISSFFGYTLDGIFQSDDEAAAAPVNNLGTNQNKAGRFIFKDINGDNVIDTKDLSIIGNPHPDFTYGINVSVNYKSFGLTLFGQGVQGNQIFNYVKYWTDFPTFAGNRSHRMLYDSWRPGKTDAILPQLTSSDQVSILPSTYYLEDGSYFRFKNIQLTYNLPVGLISKIGLGATRLYIQGQNLFTFTKYSGMDPEINLRNYNSGNDRQIGVDGGSYPVAKQYIIGLNVSF</sequence>
<feature type="domain" description="TonB-dependent receptor-like beta-barrel" evidence="11">
    <location>
        <begin position="460"/>
        <end position="1040"/>
    </location>
</feature>
<protein>
    <submittedName>
        <fullName evidence="13">TonB-dependent receptor</fullName>
    </submittedName>
</protein>
<dbReference type="EMBL" id="CP048222">
    <property type="protein sequence ID" value="QHT67573.1"/>
    <property type="molecule type" value="Genomic_DNA"/>
</dbReference>
<reference evidence="13 14" key="1">
    <citation type="submission" date="2020-01" db="EMBL/GenBank/DDBJ databases">
        <authorList>
            <person name="Kim M.K."/>
        </authorList>
    </citation>
    <scope>NUCLEOTIDE SEQUENCE [LARGE SCALE GENOMIC DNA]</scope>
    <source>
        <strain evidence="13 14">172606-1</strain>
    </source>
</reference>
<feature type="chain" id="PRO_5025629277" evidence="10">
    <location>
        <begin position="28"/>
        <end position="1087"/>
    </location>
</feature>
<evidence type="ECO:0000256" key="1">
    <source>
        <dbReference type="ARBA" id="ARBA00004571"/>
    </source>
</evidence>
<evidence type="ECO:0000256" key="7">
    <source>
        <dbReference type="ARBA" id="ARBA00023237"/>
    </source>
</evidence>
<dbReference type="SUPFAM" id="SSF56935">
    <property type="entry name" value="Porins"/>
    <property type="match status" value="1"/>
</dbReference>
<organism evidence="13 14">
    <name type="scientific">Rhodocytophaga rosea</name>
    <dbReference type="NCBI Taxonomy" id="2704465"/>
    <lineage>
        <taxon>Bacteria</taxon>
        <taxon>Pseudomonadati</taxon>
        <taxon>Bacteroidota</taxon>
        <taxon>Cytophagia</taxon>
        <taxon>Cytophagales</taxon>
        <taxon>Rhodocytophagaceae</taxon>
        <taxon>Rhodocytophaga</taxon>
    </lineage>
</organism>
<dbReference type="Pfam" id="PF00593">
    <property type="entry name" value="TonB_dep_Rec_b-barrel"/>
    <property type="match status" value="1"/>
</dbReference>
<dbReference type="SUPFAM" id="SSF49464">
    <property type="entry name" value="Carboxypeptidase regulatory domain-like"/>
    <property type="match status" value="1"/>
</dbReference>
<keyword evidence="5 9" id="KW-0798">TonB box</keyword>
<keyword evidence="14" id="KW-1185">Reference proteome</keyword>
<gene>
    <name evidence="13" type="ORF">GXP67_13510</name>
</gene>
<evidence type="ECO:0000256" key="6">
    <source>
        <dbReference type="ARBA" id="ARBA00023136"/>
    </source>
</evidence>
<feature type="signal peptide" evidence="10">
    <location>
        <begin position="1"/>
        <end position="27"/>
    </location>
</feature>
<dbReference type="NCBIfam" id="TIGR04056">
    <property type="entry name" value="OMP_RagA_SusC"/>
    <property type="match status" value="1"/>
</dbReference>
<dbReference type="RefSeq" id="WP_162443601.1">
    <property type="nucleotide sequence ID" value="NZ_CP048222.1"/>
</dbReference>
<keyword evidence="7 8" id="KW-0998">Cell outer membrane</keyword>
<dbReference type="Gene3D" id="2.40.170.20">
    <property type="entry name" value="TonB-dependent receptor, beta-barrel domain"/>
    <property type="match status" value="1"/>
</dbReference>
<evidence type="ECO:0000313" key="13">
    <source>
        <dbReference type="EMBL" id="QHT67573.1"/>
    </source>
</evidence>